<gene>
    <name evidence="1" type="ORF">DSPE1174_LOCUS30290</name>
</gene>
<organism evidence="1">
    <name type="scientific">Octactis speculum</name>
    <dbReference type="NCBI Taxonomy" id="3111310"/>
    <lineage>
        <taxon>Eukaryota</taxon>
        <taxon>Sar</taxon>
        <taxon>Stramenopiles</taxon>
        <taxon>Ochrophyta</taxon>
        <taxon>Dictyochophyceae</taxon>
        <taxon>Dictyochales</taxon>
        <taxon>Dictyochaceae</taxon>
        <taxon>Octactis</taxon>
    </lineage>
</organism>
<protein>
    <submittedName>
        <fullName evidence="1">Uncharacterized protein</fullName>
    </submittedName>
</protein>
<sequence>MSLVIEGKLIYRIPNYFRSEKSVKAIVENEMIDGGRAKERQRGRTMDISSRVNRHMDLVLRGHKDQILEIKNQMLANKNGILEIKEIIQDRPPGTLTQAPETPNGSWYAY</sequence>
<accession>A0A7S2H8M8</accession>
<proteinExistence type="predicted"/>
<dbReference type="AlphaFoldDB" id="A0A7S2H8M8"/>
<evidence type="ECO:0000313" key="1">
    <source>
        <dbReference type="EMBL" id="CAD9483185.1"/>
    </source>
</evidence>
<name>A0A7S2H8M8_9STRA</name>
<reference evidence="1" key="1">
    <citation type="submission" date="2021-01" db="EMBL/GenBank/DDBJ databases">
        <authorList>
            <person name="Corre E."/>
            <person name="Pelletier E."/>
            <person name="Niang G."/>
            <person name="Scheremetjew M."/>
            <person name="Finn R."/>
            <person name="Kale V."/>
            <person name="Holt S."/>
            <person name="Cochrane G."/>
            <person name="Meng A."/>
            <person name="Brown T."/>
            <person name="Cohen L."/>
        </authorList>
    </citation>
    <scope>NUCLEOTIDE SEQUENCE</scope>
    <source>
        <strain evidence="1">CCMP1381</strain>
    </source>
</reference>
<dbReference type="EMBL" id="HBGS01058078">
    <property type="protein sequence ID" value="CAD9483185.1"/>
    <property type="molecule type" value="Transcribed_RNA"/>
</dbReference>